<dbReference type="Proteomes" id="UP001236723">
    <property type="component" value="Unassembled WGS sequence"/>
</dbReference>
<dbReference type="HAMAP" id="MF_01805">
    <property type="entry name" value="ScpA"/>
    <property type="match status" value="1"/>
</dbReference>
<name>A0ABU0DR22_9BACI</name>
<dbReference type="NCBIfam" id="NF000995">
    <property type="entry name" value="PRK00104.1-4"/>
    <property type="match status" value="1"/>
</dbReference>
<dbReference type="InterPro" id="IPR023093">
    <property type="entry name" value="ScpA-like_C"/>
</dbReference>
<comment type="function">
    <text evidence="5">Participates in chromosomal partition during cell division. May act via the formation of a condensin-like complex containing Smc and ScpB that pull DNA away from mid-cell into both cell halves.</text>
</comment>
<keyword evidence="7" id="KW-1185">Reference proteome</keyword>
<dbReference type="PANTHER" id="PTHR33969:SF2">
    <property type="entry name" value="SEGREGATION AND CONDENSATION PROTEIN A"/>
    <property type="match status" value="1"/>
</dbReference>
<organism evidence="6 7">
    <name type="scientific">Alkalibacillus filiformis</name>
    <dbReference type="NCBI Taxonomy" id="200990"/>
    <lineage>
        <taxon>Bacteria</taxon>
        <taxon>Bacillati</taxon>
        <taxon>Bacillota</taxon>
        <taxon>Bacilli</taxon>
        <taxon>Bacillales</taxon>
        <taxon>Bacillaceae</taxon>
        <taxon>Alkalibacillus</taxon>
    </lineage>
</organism>
<evidence type="ECO:0000313" key="7">
    <source>
        <dbReference type="Proteomes" id="UP001236723"/>
    </source>
</evidence>
<evidence type="ECO:0000256" key="5">
    <source>
        <dbReference type="HAMAP-Rule" id="MF_01805"/>
    </source>
</evidence>
<dbReference type="InterPro" id="IPR003768">
    <property type="entry name" value="ScpA"/>
</dbReference>
<dbReference type="Gene3D" id="1.10.10.580">
    <property type="entry name" value="Structural maintenance of chromosome 1. Chain E"/>
    <property type="match status" value="1"/>
</dbReference>
<accession>A0ABU0DR22</accession>
<evidence type="ECO:0000313" key="6">
    <source>
        <dbReference type="EMBL" id="MDQ0350899.1"/>
    </source>
</evidence>
<dbReference type="Gene3D" id="6.10.250.2410">
    <property type="match status" value="1"/>
</dbReference>
<reference evidence="6 7" key="1">
    <citation type="submission" date="2023-07" db="EMBL/GenBank/DDBJ databases">
        <title>Genomic Encyclopedia of Type Strains, Phase IV (KMG-IV): sequencing the most valuable type-strain genomes for metagenomic binning, comparative biology and taxonomic classification.</title>
        <authorList>
            <person name="Goeker M."/>
        </authorList>
    </citation>
    <scope>NUCLEOTIDE SEQUENCE [LARGE SCALE GENOMIC DNA]</scope>
    <source>
        <strain evidence="6 7">DSM 15448</strain>
    </source>
</reference>
<dbReference type="EMBL" id="JAUSUP010000001">
    <property type="protein sequence ID" value="MDQ0350899.1"/>
    <property type="molecule type" value="Genomic_DNA"/>
</dbReference>
<keyword evidence="5" id="KW-0963">Cytoplasm</keyword>
<comment type="caution">
    <text evidence="6">The sequence shown here is derived from an EMBL/GenBank/DDBJ whole genome shotgun (WGS) entry which is preliminary data.</text>
</comment>
<keyword evidence="2 5" id="KW-0159">Chromosome partition</keyword>
<comment type="similarity">
    <text evidence="5">Belongs to the ScpA family.</text>
</comment>
<dbReference type="PANTHER" id="PTHR33969">
    <property type="entry name" value="SEGREGATION AND CONDENSATION PROTEIN A"/>
    <property type="match status" value="1"/>
</dbReference>
<proteinExistence type="inferred from homology"/>
<dbReference type="RefSeq" id="WP_307066154.1">
    <property type="nucleotide sequence ID" value="NZ_JAUSUP010000001.1"/>
</dbReference>
<evidence type="ECO:0000256" key="4">
    <source>
        <dbReference type="ARBA" id="ARBA00044777"/>
    </source>
</evidence>
<comment type="subcellular location">
    <subcellularLocation>
        <location evidence="5">Cytoplasm</location>
    </subcellularLocation>
    <text evidence="5">Associated with two foci at the outer edges of the nucleoid region in young cells, and at four foci within both cell halves in older cells.</text>
</comment>
<keyword evidence="3 5" id="KW-0131">Cell cycle</keyword>
<protein>
    <recommendedName>
        <fullName evidence="4 5">Segregation and condensation protein A</fullName>
    </recommendedName>
</protein>
<gene>
    <name evidence="5" type="primary">scpA</name>
    <name evidence="6" type="ORF">J2R98_000702</name>
</gene>
<evidence type="ECO:0000256" key="1">
    <source>
        <dbReference type="ARBA" id="ARBA00022618"/>
    </source>
</evidence>
<evidence type="ECO:0000256" key="3">
    <source>
        <dbReference type="ARBA" id="ARBA00023306"/>
    </source>
</evidence>
<evidence type="ECO:0000256" key="2">
    <source>
        <dbReference type="ARBA" id="ARBA00022829"/>
    </source>
</evidence>
<keyword evidence="1 5" id="KW-0132">Cell division</keyword>
<dbReference type="Pfam" id="PF02616">
    <property type="entry name" value="SMC_ScpA"/>
    <property type="match status" value="1"/>
</dbReference>
<sequence>MSESIYKVKTDAFEGPLDLLLHLINQYEIDIYEVPLKEIADQYMNYIHTMQDLHLDIASEYLVMAATLLEIKSNMLLPKQELDFEDEYEEDPQEELIQRLVEYKKYKEASKVLQEKEQESNQVYTRAPIDLTPYQSDDVVKRSEVLSVVDLTEAFQKVLRRKKLLEPMETTIQRQEVSIEDRMNDVIKSLQLFKGESSFFGLFEYEQKFEVVTTFLALLELMKTHTIICYQNQNFEDITVALTEDYYGTSST</sequence>
<comment type="subunit">
    <text evidence="5">Component of a cohesin-like complex composed of ScpA, ScpB and the Smc homodimer, in which ScpA and ScpB bind to the head domain of Smc. The presence of the three proteins is required for the association of the complex with DNA.</text>
</comment>